<name>A0A6G1PMG5_CHAAH</name>
<gene>
    <name evidence="1" type="ORF">EXN66_Car006853</name>
</gene>
<proteinExistence type="predicted"/>
<dbReference type="AlphaFoldDB" id="A0A6G1PMG5"/>
<reference evidence="2" key="2">
    <citation type="submission" date="2019-02" db="EMBL/GenBank/DDBJ databases">
        <title>Opniocepnalus argus Var Kimnra genome.</title>
        <authorList>
            <person name="Zhou C."/>
            <person name="Xiao S."/>
        </authorList>
    </citation>
    <scope>NUCLEOTIDE SEQUENCE [LARGE SCALE GENOMIC DNA]</scope>
</reference>
<sequence>MQHEETPLQFACTVLNVKMSAHLLITIPVQHALIILTESYKTGHSRNKTCLPADSNSCDIS</sequence>
<protein>
    <submittedName>
        <fullName evidence="1">Uncharacterized protein</fullName>
    </submittedName>
</protein>
<keyword evidence="2" id="KW-1185">Reference proteome</keyword>
<evidence type="ECO:0000313" key="2">
    <source>
        <dbReference type="Proteomes" id="UP000503349"/>
    </source>
</evidence>
<dbReference type="EMBL" id="CM015717">
    <property type="protein sequence ID" value="KAF3691178.1"/>
    <property type="molecule type" value="Genomic_DNA"/>
</dbReference>
<dbReference type="Proteomes" id="UP000503349">
    <property type="component" value="Chromosome 6"/>
</dbReference>
<evidence type="ECO:0000313" key="1">
    <source>
        <dbReference type="EMBL" id="KAF3691178.1"/>
    </source>
</evidence>
<organism evidence="1 2">
    <name type="scientific">Channa argus</name>
    <name type="common">Northern snakehead</name>
    <name type="synonym">Ophicephalus argus</name>
    <dbReference type="NCBI Taxonomy" id="215402"/>
    <lineage>
        <taxon>Eukaryota</taxon>
        <taxon>Metazoa</taxon>
        <taxon>Chordata</taxon>
        <taxon>Craniata</taxon>
        <taxon>Vertebrata</taxon>
        <taxon>Euteleostomi</taxon>
        <taxon>Actinopterygii</taxon>
        <taxon>Neopterygii</taxon>
        <taxon>Teleostei</taxon>
        <taxon>Neoteleostei</taxon>
        <taxon>Acanthomorphata</taxon>
        <taxon>Anabantaria</taxon>
        <taxon>Anabantiformes</taxon>
        <taxon>Channoidei</taxon>
        <taxon>Channidae</taxon>
        <taxon>Channa</taxon>
    </lineage>
</organism>
<accession>A0A6G1PMG5</accession>
<reference evidence="1 2" key="1">
    <citation type="submission" date="2019-02" db="EMBL/GenBank/DDBJ databases">
        <title>Opniocepnalus argus genome.</title>
        <authorList>
            <person name="Zhou C."/>
            <person name="Xiao S."/>
        </authorList>
    </citation>
    <scope>NUCLEOTIDE SEQUENCE [LARGE SCALE GENOMIC DNA]</scope>
    <source>
        <strain evidence="1">OARG1902GOOAL</strain>
        <tissue evidence="1">Muscle</tissue>
    </source>
</reference>